<dbReference type="EMBL" id="JAUTBK010000002">
    <property type="protein sequence ID" value="MDQ1207992.1"/>
    <property type="molecule type" value="Genomic_DNA"/>
</dbReference>
<gene>
    <name evidence="2" type="ORF">QE380_000915</name>
</gene>
<keyword evidence="3" id="KW-1185">Reference proteome</keyword>
<proteinExistence type="predicted"/>
<comment type="caution">
    <text evidence="2">The sequence shown here is derived from an EMBL/GenBank/DDBJ whole genome shotgun (WGS) entry which is preliminary data.</text>
</comment>
<feature type="compositionally biased region" description="Acidic residues" evidence="1">
    <location>
        <begin position="125"/>
        <end position="136"/>
    </location>
</feature>
<dbReference type="RefSeq" id="WP_307002374.1">
    <property type="nucleotide sequence ID" value="NZ_JAUTBK010000002.1"/>
</dbReference>
<reference evidence="2 3" key="1">
    <citation type="submission" date="2023-07" db="EMBL/GenBank/DDBJ databases">
        <title>Functional and genomic diversity of the sorghum phyllosphere microbiome.</title>
        <authorList>
            <person name="Shade A."/>
        </authorList>
    </citation>
    <scope>NUCLEOTIDE SEQUENCE [LARGE SCALE GENOMIC DNA]</scope>
    <source>
        <strain evidence="2 3">SORGH_AS_0887</strain>
    </source>
</reference>
<protein>
    <submittedName>
        <fullName evidence="2">Uncharacterized protein</fullName>
    </submittedName>
</protein>
<sequence>MYLNAKTIADLVNNETATGKLIQAQKAGGKWVTSNFAVIEAIAQLAAVDTEADSEQLEQQVSDYLYTYYVDVRDLPSVGKLAPGVIQSTQQGLTLSESLHQACAEYYEVALFDLDTAPELEEDPIIETEDTVDVDAETVATEDATPESAQIEQVPESDQDKSI</sequence>
<organism evidence="2 3">
    <name type="scientific">Acinetobacter baylyi</name>
    <dbReference type="NCBI Taxonomy" id="202950"/>
    <lineage>
        <taxon>Bacteria</taxon>
        <taxon>Pseudomonadati</taxon>
        <taxon>Pseudomonadota</taxon>
        <taxon>Gammaproteobacteria</taxon>
        <taxon>Moraxellales</taxon>
        <taxon>Moraxellaceae</taxon>
        <taxon>Acinetobacter</taxon>
    </lineage>
</organism>
<name>A0ABU0UTW9_ACIBI</name>
<dbReference type="Proteomes" id="UP001233360">
    <property type="component" value="Unassembled WGS sequence"/>
</dbReference>
<accession>A0ABU0UTW9</accession>
<evidence type="ECO:0000313" key="3">
    <source>
        <dbReference type="Proteomes" id="UP001233360"/>
    </source>
</evidence>
<evidence type="ECO:0000256" key="1">
    <source>
        <dbReference type="SAM" id="MobiDB-lite"/>
    </source>
</evidence>
<evidence type="ECO:0000313" key="2">
    <source>
        <dbReference type="EMBL" id="MDQ1207992.1"/>
    </source>
</evidence>
<feature type="region of interest" description="Disordered" evidence="1">
    <location>
        <begin position="125"/>
        <end position="163"/>
    </location>
</feature>